<reference evidence="2 3" key="1">
    <citation type="submission" date="2014-04" db="EMBL/GenBank/DDBJ databases">
        <title>Evolutionary Origins and Diversification of the Mycorrhizal Mutualists.</title>
        <authorList>
            <consortium name="DOE Joint Genome Institute"/>
            <consortium name="Mycorrhizal Genomics Consortium"/>
            <person name="Kohler A."/>
            <person name="Kuo A."/>
            <person name="Nagy L.G."/>
            <person name="Floudas D."/>
            <person name="Copeland A."/>
            <person name="Barry K.W."/>
            <person name="Cichocki N."/>
            <person name="Veneault-Fourrey C."/>
            <person name="LaButti K."/>
            <person name="Lindquist E.A."/>
            <person name="Lipzen A."/>
            <person name="Lundell T."/>
            <person name="Morin E."/>
            <person name="Murat C."/>
            <person name="Riley R."/>
            <person name="Ohm R."/>
            <person name="Sun H."/>
            <person name="Tunlid A."/>
            <person name="Henrissat B."/>
            <person name="Grigoriev I.V."/>
            <person name="Hibbett D.S."/>
            <person name="Martin F."/>
        </authorList>
    </citation>
    <scope>NUCLEOTIDE SEQUENCE [LARGE SCALE GENOMIC DNA]</scope>
    <source>
        <strain evidence="2 3">Koide BX008</strain>
    </source>
</reference>
<keyword evidence="3" id="KW-1185">Reference proteome</keyword>
<evidence type="ECO:0000313" key="2">
    <source>
        <dbReference type="EMBL" id="KIL60312.1"/>
    </source>
</evidence>
<dbReference type="HOGENOM" id="CLU_2573423_0_0_1"/>
<name>A0A0C2WFV1_AMAMK</name>
<proteinExistence type="predicted"/>
<protein>
    <recommendedName>
        <fullName evidence="1">DUF6532 domain-containing protein</fullName>
    </recommendedName>
</protein>
<dbReference type="Proteomes" id="UP000054549">
    <property type="component" value="Unassembled WGS sequence"/>
</dbReference>
<evidence type="ECO:0000259" key="1">
    <source>
        <dbReference type="Pfam" id="PF20149"/>
    </source>
</evidence>
<dbReference type="AlphaFoldDB" id="A0A0C2WFV1"/>
<dbReference type="Pfam" id="PF20149">
    <property type="entry name" value="DUF6532"/>
    <property type="match status" value="1"/>
</dbReference>
<sequence length="81" mass="9206">MACACIVNCLREWEGGFETKIGFTGDQYKSVHQEMVTLILKLKKNEYHGRKFDQLLKQIATEGQLHPRGAANSHGFKLILD</sequence>
<dbReference type="InParanoid" id="A0A0C2WFV1"/>
<accession>A0A0C2WFV1</accession>
<gene>
    <name evidence="2" type="ORF">M378DRAFT_14190</name>
</gene>
<dbReference type="EMBL" id="KN818300">
    <property type="protein sequence ID" value="KIL60312.1"/>
    <property type="molecule type" value="Genomic_DNA"/>
</dbReference>
<organism evidence="2 3">
    <name type="scientific">Amanita muscaria (strain Koide BX008)</name>
    <dbReference type="NCBI Taxonomy" id="946122"/>
    <lineage>
        <taxon>Eukaryota</taxon>
        <taxon>Fungi</taxon>
        <taxon>Dikarya</taxon>
        <taxon>Basidiomycota</taxon>
        <taxon>Agaricomycotina</taxon>
        <taxon>Agaricomycetes</taxon>
        <taxon>Agaricomycetidae</taxon>
        <taxon>Agaricales</taxon>
        <taxon>Pluteineae</taxon>
        <taxon>Amanitaceae</taxon>
        <taxon>Amanita</taxon>
    </lineage>
</organism>
<dbReference type="InterPro" id="IPR045341">
    <property type="entry name" value="DUF6532"/>
</dbReference>
<dbReference type="OrthoDB" id="3055188at2759"/>
<evidence type="ECO:0000313" key="3">
    <source>
        <dbReference type="Proteomes" id="UP000054549"/>
    </source>
</evidence>
<feature type="domain" description="DUF6532" evidence="1">
    <location>
        <begin position="1"/>
        <end position="40"/>
    </location>
</feature>